<keyword evidence="2" id="KW-0540">Nuclease</keyword>
<dbReference type="EMBL" id="JBHEZX010000001">
    <property type="protein sequence ID" value="MFC1407872.1"/>
    <property type="molecule type" value="Genomic_DNA"/>
</dbReference>
<proteinExistence type="predicted"/>
<reference evidence="2 3" key="1">
    <citation type="submission" date="2024-09" db="EMBL/GenBank/DDBJ databases">
        <authorList>
            <person name="Lee S.D."/>
        </authorList>
    </citation>
    <scope>NUCLEOTIDE SEQUENCE [LARGE SCALE GENOMIC DNA]</scope>
    <source>
        <strain evidence="2 3">N1-1</strain>
    </source>
</reference>
<dbReference type="Proteomes" id="UP001592582">
    <property type="component" value="Unassembled WGS sequence"/>
</dbReference>
<protein>
    <submittedName>
        <fullName evidence="2">Endonuclease VII domain-containing protein</fullName>
    </submittedName>
</protein>
<keyword evidence="2" id="KW-0255">Endonuclease</keyword>
<feature type="compositionally biased region" description="Basic and acidic residues" evidence="1">
    <location>
        <begin position="1"/>
        <end position="10"/>
    </location>
</feature>
<dbReference type="Pfam" id="PF02945">
    <property type="entry name" value="Endonuclease_7"/>
    <property type="match status" value="1"/>
</dbReference>
<evidence type="ECO:0000313" key="3">
    <source>
        <dbReference type="Proteomes" id="UP001592582"/>
    </source>
</evidence>
<sequence>MSDLTDKVCRDCGSSKPASEFWKREKSPDGLAPYCRACFKRRNAEAAMRKSAREGRERSVPKQREELPDGFGRCPDCGELKPRSDFPRNKRVKSGYATYCKPCHNARGVETKQRLHGGTRHYHLMRRYGIGAAEVAAMVEAQMGLCAICLTPGPEHVDHDHKTGRVRAILCFNCNGGLGQFKDRPDLLRRGADYLEGNVWKPTLVAPGVYRLPS</sequence>
<organism evidence="2 3">
    <name type="scientific">Streptacidiphilus alkalitolerans</name>
    <dbReference type="NCBI Taxonomy" id="3342712"/>
    <lineage>
        <taxon>Bacteria</taxon>
        <taxon>Bacillati</taxon>
        <taxon>Actinomycetota</taxon>
        <taxon>Actinomycetes</taxon>
        <taxon>Kitasatosporales</taxon>
        <taxon>Streptomycetaceae</taxon>
        <taxon>Streptacidiphilus</taxon>
    </lineage>
</organism>
<evidence type="ECO:0000256" key="1">
    <source>
        <dbReference type="SAM" id="MobiDB-lite"/>
    </source>
</evidence>
<evidence type="ECO:0000313" key="2">
    <source>
        <dbReference type="EMBL" id="MFC1407872.1"/>
    </source>
</evidence>
<dbReference type="InterPro" id="IPR044925">
    <property type="entry name" value="His-Me_finger_sf"/>
</dbReference>
<keyword evidence="3" id="KW-1185">Reference proteome</keyword>
<dbReference type="InterPro" id="IPR004211">
    <property type="entry name" value="Endonuclease_7"/>
</dbReference>
<name>A0ABV6V2K9_9ACTN</name>
<gene>
    <name evidence="2" type="ORF">ACEZDG_01100</name>
</gene>
<dbReference type="GO" id="GO:0004519">
    <property type="term" value="F:endonuclease activity"/>
    <property type="evidence" value="ECO:0007669"/>
    <property type="project" value="UniProtKB-KW"/>
</dbReference>
<accession>A0ABV6V2K9</accession>
<dbReference type="SUPFAM" id="SSF54060">
    <property type="entry name" value="His-Me finger endonucleases"/>
    <property type="match status" value="1"/>
</dbReference>
<comment type="caution">
    <text evidence="2">The sequence shown here is derived from an EMBL/GenBank/DDBJ whole genome shotgun (WGS) entry which is preliminary data.</text>
</comment>
<feature type="region of interest" description="Disordered" evidence="1">
    <location>
        <begin position="1"/>
        <end position="29"/>
    </location>
</feature>
<feature type="region of interest" description="Disordered" evidence="1">
    <location>
        <begin position="48"/>
        <end position="69"/>
    </location>
</feature>
<dbReference type="Gene3D" id="3.40.1800.10">
    <property type="entry name" value="His-Me finger endonucleases"/>
    <property type="match status" value="1"/>
</dbReference>
<dbReference type="InterPro" id="IPR038563">
    <property type="entry name" value="Endonuclease_7_sf"/>
</dbReference>
<feature type="compositionally biased region" description="Basic and acidic residues" evidence="1">
    <location>
        <begin position="48"/>
        <end position="67"/>
    </location>
</feature>
<dbReference type="RefSeq" id="WP_380501180.1">
    <property type="nucleotide sequence ID" value="NZ_JBHEZX010000001.1"/>
</dbReference>
<keyword evidence="2" id="KW-0378">Hydrolase</keyword>